<sequence>MEKLNTYMINKIFTVPYIDKMVDGNSVPDSFLKCIQRYVKSDNVTYGKAISEIYHYMDYEYRNEYFFKNTILNQLLIKKHDIYNTAALTELPIGESKADFIMINGRGIVYEIKTDLDNLLRLENQIKDYYKVFSYVYVVVGKKQLKKVGEFLQEQRVGIYELTENGNLIRRKKAYCSRDDLSYEAMFQLLRKSEFESILLKHYNKLPAVNNFQYYRECLKWLKGINIISLQKDVMQCLKGRTLLMVENKLEEKVPYELRFYAYFSKKYQSDYDELNSFLCKEVEG</sequence>
<dbReference type="InterPro" id="IPR047729">
    <property type="entry name" value="Sce7726-like"/>
</dbReference>
<evidence type="ECO:0000313" key="2">
    <source>
        <dbReference type="Proteomes" id="UP000054874"/>
    </source>
</evidence>
<name>A0A0V8QDW6_9FIRM</name>
<dbReference type="STRING" id="290052.ASU35_13040"/>
<dbReference type="OrthoDB" id="128875at2"/>
<keyword evidence="2" id="KW-1185">Reference proteome</keyword>
<dbReference type="AlphaFoldDB" id="A0A0V8QDW6"/>
<reference evidence="1 2" key="1">
    <citation type="submission" date="2015-11" db="EMBL/GenBank/DDBJ databases">
        <title>Butyribacter intestini gen. nov., sp. nov., a butyric acid-producing bacterium of the family Lachnospiraceae isolated from the human faeces.</title>
        <authorList>
            <person name="Zou Y."/>
            <person name="Xue W."/>
            <person name="Luo G."/>
            <person name="Lv M."/>
        </authorList>
    </citation>
    <scope>NUCLEOTIDE SEQUENCE [LARGE SCALE GENOMIC DNA]</scope>
    <source>
        <strain evidence="1 2">ACET-33324</strain>
    </source>
</reference>
<comment type="caution">
    <text evidence="1">The sequence shown here is derived from an EMBL/GenBank/DDBJ whole genome shotgun (WGS) entry which is preliminary data.</text>
</comment>
<evidence type="ECO:0000313" key="1">
    <source>
        <dbReference type="EMBL" id="KSV58438.1"/>
    </source>
</evidence>
<dbReference type="EMBL" id="LNAM01000173">
    <property type="protein sequence ID" value="KSV58438.1"/>
    <property type="molecule type" value="Genomic_DNA"/>
</dbReference>
<dbReference type="NCBIfam" id="NF033832">
    <property type="entry name" value="sce7726_fam"/>
    <property type="match status" value="1"/>
</dbReference>
<organism evidence="1 2">
    <name type="scientific">Acetivibrio ethanolgignens</name>
    <dbReference type="NCBI Taxonomy" id="290052"/>
    <lineage>
        <taxon>Bacteria</taxon>
        <taxon>Bacillati</taxon>
        <taxon>Bacillota</taxon>
        <taxon>Clostridia</taxon>
        <taxon>Eubacteriales</taxon>
        <taxon>Oscillospiraceae</taxon>
        <taxon>Acetivibrio</taxon>
    </lineage>
</organism>
<dbReference type="Proteomes" id="UP000054874">
    <property type="component" value="Unassembled WGS sequence"/>
</dbReference>
<protein>
    <recommendedName>
        <fullName evidence="3">Sce7726 family protein</fullName>
    </recommendedName>
</protein>
<gene>
    <name evidence="1" type="ORF">ASU35_13040</name>
</gene>
<dbReference type="RefSeq" id="WP_058353332.1">
    <property type="nucleotide sequence ID" value="NZ_CABMMD010000173.1"/>
</dbReference>
<evidence type="ECO:0008006" key="3">
    <source>
        <dbReference type="Google" id="ProtNLM"/>
    </source>
</evidence>
<proteinExistence type="predicted"/>
<accession>A0A0V8QDW6</accession>